<evidence type="ECO:0000313" key="2">
    <source>
        <dbReference type="EMBL" id="RAL49744.1"/>
    </source>
</evidence>
<keyword evidence="3" id="KW-1185">Reference proteome</keyword>
<evidence type="ECO:0000313" key="3">
    <source>
        <dbReference type="Proteomes" id="UP000249390"/>
    </source>
</evidence>
<comment type="caution">
    <text evidence="2">The sequence shown here is derived from an EMBL/GenBank/DDBJ whole genome shotgun (WGS) entry which is preliminary data.</text>
</comment>
<dbReference type="Proteomes" id="UP000249390">
    <property type="component" value="Unassembled WGS sequence"/>
</dbReference>
<protein>
    <submittedName>
        <fullName evidence="2">Uncharacterized protein</fullName>
    </submittedName>
</protein>
<proteinExistence type="predicted"/>
<accession>A0A328DVM3</accession>
<organism evidence="2 3">
    <name type="scientific">Cuscuta australis</name>
    <dbReference type="NCBI Taxonomy" id="267555"/>
    <lineage>
        <taxon>Eukaryota</taxon>
        <taxon>Viridiplantae</taxon>
        <taxon>Streptophyta</taxon>
        <taxon>Embryophyta</taxon>
        <taxon>Tracheophyta</taxon>
        <taxon>Spermatophyta</taxon>
        <taxon>Magnoliopsida</taxon>
        <taxon>eudicotyledons</taxon>
        <taxon>Gunneridae</taxon>
        <taxon>Pentapetalae</taxon>
        <taxon>asterids</taxon>
        <taxon>lamiids</taxon>
        <taxon>Solanales</taxon>
        <taxon>Convolvulaceae</taxon>
        <taxon>Cuscuteae</taxon>
        <taxon>Cuscuta</taxon>
        <taxon>Cuscuta subgen. Grammica</taxon>
        <taxon>Cuscuta sect. Cleistogrammica</taxon>
    </lineage>
</organism>
<name>A0A328DVM3_9ASTE</name>
<gene>
    <name evidence="2" type="ORF">DM860_002035</name>
</gene>
<dbReference type="AlphaFoldDB" id="A0A328DVM3"/>
<dbReference type="EMBL" id="NQVE01000076">
    <property type="protein sequence ID" value="RAL49744.1"/>
    <property type="molecule type" value="Genomic_DNA"/>
</dbReference>
<feature type="region of interest" description="Disordered" evidence="1">
    <location>
        <begin position="1"/>
        <end position="43"/>
    </location>
</feature>
<sequence>MGTHNHHYHPPSTVGYLASHGSSLTETSLPIPDHHSKLTEQDDDSPSLLTIIASDLLNLPYISLSLSFCVSAHIRIASSGVVCRSARLQMRVSCSESLLI</sequence>
<reference evidence="2 3" key="1">
    <citation type="submission" date="2018-06" db="EMBL/GenBank/DDBJ databases">
        <title>The Genome of Cuscuta australis (Dodder) Provides Insight into the Evolution of Plant Parasitism.</title>
        <authorList>
            <person name="Liu H."/>
        </authorList>
    </citation>
    <scope>NUCLEOTIDE SEQUENCE [LARGE SCALE GENOMIC DNA]</scope>
    <source>
        <strain evidence="3">cv. Yunnan</strain>
        <tissue evidence="2">Vines</tissue>
    </source>
</reference>
<evidence type="ECO:0000256" key="1">
    <source>
        <dbReference type="SAM" id="MobiDB-lite"/>
    </source>
</evidence>